<dbReference type="EMBL" id="GGMS01008168">
    <property type="protein sequence ID" value="MBY77371.1"/>
    <property type="molecule type" value="Transcribed_RNA"/>
</dbReference>
<evidence type="ECO:0000313" key="2">
    <source>
        <dbReference type="EMBL" id="MBY77371.1"/>
    </source>
</evidence>
<sequence length="100" mass="12323">MYKYINIQLLDSVTLCFFLHFKYLPNWSFAIILYYLYQKLNSRRGSLYSIVHTIHNHMIPSTCSVSRGDVMHIYYKYKYINKFMFSYLFIRFCWLFHCAK</sequence>
<gene>
    <name evidence="2" type="ORF">g.148158</name>
</gene>
<keyword evidence="1" id="KW-1133">Transmembrane helix</keyword>
<protein>
    <submittedName>
        <fullName evidence="2">Uncharacterized protein</fullName>
    </submittedName>
</protein>
<proteinExistence type="predicted"/>
<feature type="transmembrane region" description="Helical" evidence="1">
    <location>
        <begin position="12"/>
        <end position="37"/>
    </location>
</feature>
<keyword evidence="1" id="KW-0472">Membrane</keyword>
<name>A0A2S2QI35_9HEMI</name>
<evidence type="ECO:0000256" key="1">
    <source>
        <dbReference type="SAM" id="Phobius"/>
    </source>
</evidence>
<keyword evidence="1" id="KW-0812">Transmembrane</keyword>
<reference evidence="2" key="1">
    <citation type="submission" date="2018-04" db="EMBL/GenBank/DDBJ databases">
        <title>Transcriptome assembly of Sipha flava.</title>
        <authorList>
            <person name="Scully E.D."/>
            <person name="Geib S.M."/>
            <person name="Palmer N.A."/>
            <person name="Koch K."/>
            <person name="Bradshaw J."/>
            <person name="Heng-Moss T."/>
            <person name="Sarath G."/>
        </authorList>
    </citation>
    <scope>NUCLEOTIDE SEQUENCE</scope>
</reference>
<accession>A0A2S2QI35</accession>
<dbReference type="AlphaFoldDB" id="A0A2S2QI35"/>
<organism evidence="2">
    <name type="scientific">Sipha flava</name>
    <name type="common">yellow sugarcane aphid</name>
    <dbReference type="NCBI Taxonomy" id="143950"/>
    <lineage>
        <taxon>Eukaryota</taxon>
        <taxon>Metazoa</taxon>
        <taxon>Ecdysozoa</taxon>
        <taxon>Arthropoda</taxon>
        <taxon>Hexapoda</taxon>
        <taxon>Insecta</taxon>
        <taxon>Pterygota</taxon>
        <taxon>Neoptera</taxon>
        <taxon>Paraneoptera</taxon>
        <taxon>Hemiptera</taxon>
        <taxon>Sternorrhyncha</taxon>
        <taxon>Aphidomorpha</taxon>
        <taxon>Aphidoidea</taxon>
        <taxon>Aphididae</taxon>
        <taxon>Sipha</taxon>
    </lineage>
</organism>